<evidence type="ECO:0000313" key="13">
    <source>
        <dbReference type="EMBL" id="ETS87488.1"/>
    </source>
</evidence>
<evidence type="ECO:0000256" key="10">
    <source>
        <dbReference type="SAM" id="MobiDB-lite"/>
    </source>
</evidence>
<dbReference type="SUPFAM" id="SSF46785">
    <property type="entry name" value="Winged helix' DNA-binding domain"/>
    <property type="match status" value="1"/>
</dbReference>
<dbReference type="InterPro" id="IPR040504">
    <property type="entry name" value="TFIIF_beta_N"/>
</dbReference>
<dbReference type="Proteomes" id="UP000030651">
    <property type="component" value="Unassembled WGS sequence"/>
</dbReference>
<dbReference type="InterPro" id="IPR011039">
    <property type="entry name" value="TFIIF_interaction"/>
</dbReference>
<keyword evidence="4" id="KW-0805">Transcription regulation</keyword>
<accession>W3XN57</accession>
<comment type="subcellular location">
    <subcellularLocation>
        <location evidence="1">Nucleus</location>
    </subcellularLocation>
</comment>
<sequence length="386" mass="43202">MAAVKSEPGVKLEPGIKPDPGMEMDTDDLKPSPGGFVDDELYEDAGDLEFYDATQPQDPQGNAFLAHLPKYLYDQWAQLGDDEELVVGKVRTWTELDKTGQQVQKFAILADPSNPAHQNVPKEYTLEMRDPNLLNTFMFTEQDLPGFKNKYPGGPNNDIPAHLRPRPPQPKENGKTEGGGGGGGGGGRNRRREPYYRKAIPKKTVLAARFRREVNAQPVMTPETKHILAMRASDALKPKATTSIMSGTRNPVGIIHAGTAMGNAKMSGFVRTVDPKANNKKAKKEEKAARMEQSALLDAIFACYTDTKYDYWSMKAFKNRLKQPEAWLRENLEQVAVLHKTGRFANYWELKPEYQKRKPNAETAAEVADFDDEDDEDDNVEMEDVV</sequence>
<feature type="region of interest" description="Disordered" evidence="10">
    <location>
        <begin position="1"/>
        <end position="37"/>
    </location>
</feature>
<evidence type="ECO:0000256" key="8">
    <source>
        <dbReference type="ARBA" id="ARBA00081473"/>
    </source>
</evidence>
<keyword evidence="14" id="KW-1185">Reference proteome</keyword>
<evidence type="ECO:0000256" key="9">
    <source>
        <dbReference type="ARBA" id="ARBA00081863"/>
    </source>
</evidence>
<reference evidence="14" key="1">
    <citation type="journal article" date="2015" name="BMC Genomics">
        <title>Genomic and transcriptomic analysis of the endophytic fungus Pestalotiopsis fici reveals its lifestyle and high potential for synthesis of natural products.</title>
        <authorList>
            <person name="Wang X."/>
            <person name="Zhang X."/>
            <person name="Liu L."/>
            <person name="Xiang M."/>
            <person name="Wang W."/>
            <person name="Sun X."/>
            <person name="Che Y."/>
            <person name="Guo L."/>
            <person name="Liu G."/>
            <person name="Guo L."/>
            <person name="Wang C."/>
            <person name="Yin W.B."/>
            <person name="Stadler M."/>
            <person name="Zhang X."/>
            <person name="Liu X."/>
        </authorList>
    </citation>
    <scope>NUCLEOTIDE SEQUENCE [LARGE SCALE GENOMIC DNA]</scope>
    <source>
        <strain evidence="14">W106-1 / CGMCC3.15140</strain>
    </source>
</reference>
<dbReference type="EMBL" id="KI912109">
    <property type="protein sequence ID" value="ETS87488.1"/>
    <property type="molecule type" value="Genomic_DNA"/>
</dbReference>
<evidence type="ECO:0000313" key="14">
    <source>
        <dbReference type="Proteomes" id="UP000030651"/>
    </source>
</evidence>
<feature type="domain" description="TFIIF beta subunit N-terminal" evidence="12">
    <location>
        <begin position="62"/>
        <end position="219"/>
    </location>
</feature>
<evidence type="ECO:0000256" key="4">
    <source>
        <dbReference type="ARBA" id="ARBA00023015"/>
    </source>
</evidence>
<protein>
    <recommendedName>
        <fullName evidence="3">Transcription initiation factor IIF subunit beta</fullName>
    </recommendedName>
    <alternativeName>
        <fullName evidence="9">TFIIF medium subunit</fullName>
    </alternativeName>
    <alternativeName>
        <fullName evidence="8">TFIIF-beta</fullName>
    </alternativeName>
</protein>
<evidence type="ECO:0000256" key="1">
    <source>
        <dbReference type="ARBA" id="ARBA00004123"/>
    </source>
</evidence>
<dbReference type="FunCoup" id="W3XN57">
    <property type="interactions" value="496"/>
</dbReference>
<feature type="region of interest" description="Disordered" evidence="10">
    <location>
        <begin position="145"/>
        <end position="195"/>
    </location>
</feature>
<dbReference type="InParanoid" id="W3XN57"/>
<dbReference type="Pfam" id="PF17683">
    <property type="entry name" value="TFIIF_beta_N"/>
    <property type="match status" value="1"/>
</dbReference>
<dbReference type="InterPro" id="IPR003196">
    <property type="entry name" value="TFIIF_beta"/>
</dbReference>
<dbReference type="KEGG" id="pfy:PFICI_01316"/>
<organism evidence="13 14">
    <name type="scientific">Pestalotiopsis fici (strain W106-1 / CGMCC3.15140)</name>
    <dbReference type="NCBI Taxonomy" id="1229662"/>
    <lineage>
        <taxon>Eukaryota</taxon>
        <taxon>Fungi</taxon>
        <taxon>Dikarya</taxon>
        <taxon>Ascomycota</taxon>
        <taxon>Pezizomycotina</taxon>
        <taxon>Sordariomycetes</taxon>
        <taxon>Xylariomycetidae</taxon>
        <taxon>Amphisphaeriales</taxon>
        <taxon>Sporocadaceae</taxon>
        <taxon>Pestalotiopsis</taxon>
    </lineage>
</organism>
<evidence type="ECO:0000256" key="7">
    <source>
        <dbReference type="ARBA" id="ARBA00023242"/>
    </source>
</evidence>
<dbReference type="Gene3D" id="1.10.10.10">
    <property type="entry name" value="Winged helix-like DNA-binding domain superfamily/Winged helix DNA-binding domain"/>
    <property type="match status" value="1"/>
</dbReference>
<evidence type="ECO:0000256" key="6">
    <source>
        <dbReference type="ARBA" id="ARBA00023163"/>
    </source>
</evidence>
<keyword evidence="6" id="KW-0804">Transcription</keyword>
<evidence type="ECO:0000256" key="5">
    <source>
        <dbReference type="ARBA" id="ARBA00023125"/>
    </source>
</evidence>
<feature type="compositionally biased region" description="Gly residues" evidence="10">
    <location>
        <begin position="176"/>
        <end position="187"/>
    </location>
</feature>
<proteinExistence type="inferred from homology"/>
<dbReference type="GO" id="GO:0003677">
    <property type="term" value="F:DNA binding"/>
    <property type="evidence" value="ECO:0007669"/>
    <property type="project" value="UniProtKB-KW"/>
</dbReference>
<dbReference type="CDD" id="cd07980">
    <property type="entry name" value="TFIIF_beta"/>
    <property type="match status" value="1"/>
</dbReference>
<evidence type="ECO:0000256" key="3">
    <source>
        <dbReference type="ARBA" id="ARBA00021453"/>
    </source>
</evidence>
<dbReference type="Pfam" id="PF02270">
    <property type="entry name" value="TFIIF_beta"/>
    <property type="match status" value="1"/>
</dbReference>
<feature type="compositionally biased region" description="Acidic residues" evidence="10">
    <location>
        <begin position="368"/>
        <end position="386"/>
    </location>
</feature>
<dbReference type="STRING" id="1229662.W3XN57"/>
<name>W3XN57_PESFW</name>
<feature type="domain" description="TFIIF beta subunit HTH" evidence="11">
    <location>
        <begin position="289"/>
        <end position="355"/>
    </location>
</feature>
<dbReference type="RefSeq" id="XP_007828088.1">
    <property type="nucleotide sequence ID" value="XM_007829897.1"/>
</dbReference>
<feature type="region of interest" description="Disordered" evidence="10">
    <location>
        <begin position="355"/>
        <end position="386"/>
    </location>
</feature>
<gene>
    <name evidence="13" type="ORF">PFICI_01316</name>
</gene>
<dbReference type="SUPFAM" id="SSF50916">
    <property type="entry name" value="Rap30/74 interaction domains"/>
    <property type="match status" value="1"/>
</dbReference>
<dbReference type="OMA" id="ANCPEHQ"/>
<comment type="similarity">
    <text evidence="2">Belongs to the TFIIF beta subunit family.</text>
</comment>
<dbReference type="FunFam" id="1.10.10.10:FF:000035">
    <property type="entry name" value="General transcription factor IIF subunit 2"/>
    <property type="match status" value="1"/>
</dbReference>
<keyword evidence="7" id="KW-0539">Nucleus</keyword>
<dbReference type="OrthoDB" id="26094at2759"/>
<dbReference type="HOGENOM" id="CLU_047858_0_2_1"/>
<evidence type="ECO:0000259" key="11">
    <source>
        <dbReference type="Pfam" id="PF02270"/>
    </source>
</evidence>
<dbReference type="PANTHER" id="PTHR10445">
    <property type="entry name" value="GENERAL TRANSCRIPTION FACTOR IIF SUBUNIT 2"/>
    <property type="match status" value="1"/>
</dbReference>
<dbReference type="InterPro" id="IPR036390">
    <property type="entry name" value="WH_DNA-bd_sf"/>
</dbReference>
<dbReference type="AlphaFoldDB" id="W3XN57"/>
<dbReference type="GO" id="GO:0005674">
    <property type="term" value="C:transcription factor TFIIF complex"/>
    <property type="evidence" value="ECO:0007669"/>
    <property type="project" value="InterPro"/>
</dbReference>
<dbReference type="PANTHER" id="PTHR10445:SF0">
    <property type="entry name" value="GENERAL TRANSCRIPTION FACTOR IIF SUBUNIT 2"/>
    <property type="match status" value="1"/>
</dbReference>
<evidence type="ECO:0000256" key="2">
    <source>
        <dbReference type="ARBA" id="ARBA00009543"/>
    </source>
</evidence>
<dbReference type="InterPro" id="IPR040450">
    <property type="entry name" value="TFIIF_beta_HTH"/>
</dbReference>
<dbReference type="InterPro" id="IPR036388">
    <property type="entry name" value="WH-like_DNA-bd_sf"/>
</dbReference>
<dbReference type="GeneID" id="19266329"/>
<evidence type="ECO:0000259" key="12">
    <source>
        <dbReference type="Pfam" id="PF17683"/>
    </source>
</evidence>
<dbReference type="GO" id="GO:0006367">
    <property type="term" value="P:transcription initiation at RNA polymerase II promoter"/>
    <property type="evidence" value="ECO:0007669"/>
    <property type="project" value="InterPro"/>
</dbReference>
<dbReference type="eggNOG" id="KOG2905">
    <property type="taxonomic scope" value="Eukaryota"/>
</dbReference>
<keyword evidence="5" id="KW-0238">DNA-binding</keyword>